<evidence type="ECO:0000259" key="1">
    <source>
        <dbReference type="Pfam" id="PF00535"/>
    </source>
</evidence>
<keyword evidence="2" id="KW-0808">Transferase</keyword>
<organism evidence="2 3">
    <name type="scientific">Actinobacillus porcitonsillarum</name>
    <dbReference type="NCBI Taxonomy" id="189834"/>
    <lineage>
        <taxon>Bacteria</taxon>
        <taxon>Pseudomonadati</taxon>
        <taxon>Pseudomonadota</taxon>
        <taxon>Gammaproteobacteria</taxon>
        <taxon>Pasteurellales</taxon>
        <taxon>Pasteurellaceae</taxon>
        <taxon>Actinobacillus</taxon>
    </lineage>
</organism>
<dbReference type="RefSeq" id="WP_108923720.1">
    <property type="nucleotide sequence ID" value="NZ_CP029206.1"/>
</dbReference>
<proteinExistence type="predicted"/>
<dbReference type="AlphaFoldDB" id="A0A2U8FJ60"/>
<dbReference type="CDD" id="cd00761">
    <property type="entry name" value="Glyco_tranf_GTA_type"/>
    <property type="match status" value="1"/>
</dbReference>
<keyword evidence="3" id="KW-1185">Reference proteome</keyword>
<dbReference type="Pfam" id="PF00535">
    <property type="entry name" value="Glycos_transf_2"/>
    <property type="match status" value="1"/>
</dbReference>
<dbReference type="PANTHER" id="PTHR22916">
    <property type="entry name" value="GLYCOSYLTRANSFERASE"/>
    <property type="match status" value="1"/>
</dbReference>
<feature type="domain" description="Glycosyltransferase 2-like" evidence="1">
    <location>
        <begin position="3"/>
        <end position="152"/>
    </location>
</feature>
<evidence type="ECO:0000313" key="2">
    <source>
        <dbReference type="EMBL" id="AWI51040.1"/>
    </source>
</evidence>
<protein>
    <submittedName>
        <fullName evidence="2">Glycosyltransferase</fullName>
    </submittedName>
</protein>
<dbReference type="SUPFAM" id="SSF53448">
    <property type="entry name" value="Nucleotide-diphospho-sugar transferases"/>
    <property type="match status" value="1"/>
</dbReference>
<name>A0A2U8FJ60_9PAST</name>
<evidence type="ECO:0000313" key="3">
    <source>
        <dbReference type="Proteomes" id="UP000244920"/>
    </source>
</evidence>
<dbReference type="InterPro" id="IPR001173">
    <property type="entry name" value="Glyco_trans_2-like"/>
</dbReference>
<dbReference type="Gene3D" id="3.90.550.10">
    <property type="entry name" value="Spore Coat Polysaccharide Biosynthesis Protein SpsA, Chain A"/>
    <property type="match status" value="1"/>
</dbReference>
<gene>
    <name evidence="2" type="ORF">DDU33_05910</name>
</gene>
<dbReference type="InterPro" id="IPR029044">
    <property type="entry name" value="Nucleotide-diphossugar_trans"/>
</dbReference>
<dbReference type="GO" id="GO:0016758">
    <property type="term" value="F:hexosyltransferase activity"/>
    <property type="evidence" value="ECO:0007669"/>
    <property type="project" value="UniProtKB-ARBA"/>
</dbReference>
<dbReference type="EMBL" id="CP029206">
    <property type="protein sequence ID" value="AWI51040.1"/>
    <property type="molecule type" value="Genomic_DNA"/>
</dbReference>
<dbReference type="Proteomes" id="UP000244920">
    <property type="component" value="Chromosome"/>
</dbReference>
<reference evidence="3" key="1">
    <citation type="submission" date="2018-05" db="EMBL/GenBank/DDBJ databases">
        <title>Complete genome sequence of Actinobacillus porcitonsillarum reference strain 9953L55 (CCUG 46996).</title>
        <authorList>
            <person name="Dona V."/>
            <person name="Perreten V."/>
        </authorList>
    </citation>
    <scope>NUCLEOTIDE SEQUENCE [LARGE SCALE GENOMIC DNA]</scope>
    <source>
        <strain evidence="3">9953L55</strain>
    </source>
</reference>
<accession>A0A2U8FJ60</accession>
<sequence length="293" mass="33031">MFSIIVPSYNRNAEIPALLESLTQQTVKNFEVIIVDDCSPQPLKVDQSYDFEVKVIRNEKNKGAAGSRNVGAENASGEWLLFLDDDDRFADNKCELLAKAITAQPDSNFIYHPAKCEMVNEGFSYITKPMTPELLTLENILLANKVGGMPMIGIKKTFFEQLGGLATDLKSLEDYEFVLKVVSNAELKAIFVDQPLSICGFHTKRASVSTNTTNTEKAIEQIQQKYVKTPEQQKHFALNSLYMLAYPCAMNLSRQAASYYFKMFKISHSFKHLIIALVTFISPKLAINMKRFI</sequence>
<dbReference type="PANTHER" id="PTHR22916:SF3">
    <property type="entry name" value="UDP-GLCNAC:BETAGAL BETA-1,3-N-ACETYLGLUCOSAMINYLTRANSFERASE-LIKE PROTEIN 1"/>
    <property type="match status" value="1"/>
</dbReference>
<dbReference type="KEGG" id="apor:DDU33_05910"/>